<dbReference type="EMBL" id="BJUW01000006">
    <property type="protein sequence ID" value="GEK86409.1"/>
    <property type="molecule type" value="Genomic_DNA"/>
</dbReference>
<dbReference type="InterPro" id="IPR008927">
    <property type="entry name" value="6-PGluconate_DH-like_C_sf"/>
</dbReference>
<proteinExistence type="inferred from homology"/>
<dbReference type="InterPro" id="IPR036291">
    <property type="entry name" value="NAD(P)-bd_dom_sf"/>
</dbReference>
<dbReference type="GO" id="GO:0051287">
    <property type="term" value="F:NAD binding"/>
    <property type="evidence" value="ECO:0007669"/>
    <property type="project" value="InterPro"/>
</dbReference>
<organism evidence="7 8">
    <name type="scientific">Microbacterium aerolatum</name>
    <dbReference type="NCBI Taxonomy" id="153731"/>
    <lineage>
        <taxon>Bacteria</taxon>
        <taxon>Bacillati</taxon>
        <taxon>Actinomycetota</taxon>
        <taxon>Actinomycetes</taxon>
        <taxon>Micrococcales</taxon>
        <taxon>Microbacteriaceae</taxon>
        <taxon>Microbacterium</taxon>
    </lineage>
</organism>
<evidence type="ECO:0000256" key="2">
    <source>
        <dbReference type="ARBA" id="ARBA00023002"/>
    </source>
</evidence>
<keyword evidence="8" id="KW-1185">Reference proteome</keyword>
<dbReference type="InterPro" id="IPR006115">
    <property type="entry name" value="6PGDH_NADP-bd"/>
</dbReference>
<dbReference type="SUPFAM" id="SSF51735">
    <property type="entry name" value="NAD(P)-binding Rossmann-fold domains"/>
    <property type="match status" value="1"/>
</dbReference>
<dbReference type="SUPFAM" id="SSF48179">
    <property type="entry name" value="6-phosphogluconate dehydrogenase C-terminal domain-like"/>
    <property type="match status" value="1"/>
</dbReference>
<name>A0A511AE59_9MICO</name>
<feature type="domain" description="6-phosphogluconate dehydrogenase NADP-binding" evidence="5">
    <location>
        <begin position="2"/>
        <end position="161"/>
    </location>
</feature>
<evidence type="ECO:0000256" key="3">
    <source>
        <dbReference type="ARBA" id="ARBA00023027"/>
    </source>
</evidence>
<dbReference type="Proteomes" id="UP000321225">
    <property type="component" value="Unassembled WGS sequence"/>
</dbReference>
<evidence type="ECO:0000313" key="8">
    <source>
        <dbReference type="Proteomes" id="UP000321225"/>
    </source>
</evidence>
<dbReference type="InterPro" id="IPR015815">
    <property type="entry name" value="HIBADH-related"/>
</dbReference>
<comment type="caution">
    <text evidence="7">The sequence shown here is derived from an EMBL/GenBank/DDBJ whole genome shotgun (WGS) entry which is preliminary data.</text>
</comment>
<dbReference type="OrthoDB" id="3185659at2"/>
<keyword evidence="2" id="KW-0560">Oxidoreductase</keyword>
<comment type="similarity">
    <text evidence="1">Belongs to the HIBADH-related family.</text>
</comment>
<gene>
    <name evidence="7" type="ORF">MAE01_15850</name>
</gene>
<dbReference type="Gene3D" id="3.40.50.720">
    <property type="entry name" value="NAD(P)-binding Rossmann-like Domain"/>
    <property type="match status" value="1"/>
</dbReference>
<dbReference type="InterPro" id="IPR029154">
    <property type="entry name" value="HIBADH-like_NADP-bd"/>
</dbReference>
<dbReference type="PANTHER" id="PTHR22981:SF7">
    <property type="entry name" value="3-HYDROXYISOBUTYRATE DEHYDROGENASE, MITOCHONDRIAL"/>
    <property type="match status" value="1"/>
</dbReference>
<dbReference type="Pfam" id="PF03446">
    <property type="entry name" value="NAD_binding_2"/>
    <property type="match status" value="1"/>
</dbReference>
<evidence type="ECO:0000256" key="4">
    <source>
        <dbReference type="PIRSR" id="PIRSR000103-1"/>
    </source>
</evidence>
<sequence length="300" mass="30455">MRIAWIGLGNMGSPMSANLAAAGHEVVGFDVSEAAMSAAAERGVARTASVADAVRDADIIFTMLPNGKLVLDVADGPEGVLANAGKDAIFIDSSTIDVETTTRLSDLSKDRGLRFVDAPVSGGVPGAVAGSLTFMIGGAEEDIASIRPIIEVLAGRIFHIGPVGQGQAAKIVNNTIAGMNLAAMCEGAVLAERLGINAKTFHDLATVSTGDSWALRMTYPIAGVVEGAAVNNDFKPGFAASLMAKDVGLGVTAASAVGLDVPLAEVALAQLNELLTRGMGHLDCSALVKVVEGSIDAESA</sequence>
<feature type="domain" description="3-hydroxyisobutyrate dehydrogenase-like NAD-binding" evidence="6">
    <location>
        <begin position="164"/>
        <end position="290"/>
    </location>
</feature>
<dbReference type="GO" id="GO:0016616">
    <property type="term" value="F:oxidoreductase activity, acting on the CH-OH group of donors, NAD or NADP as acceptor"/>
    <property type="evidence" value="ECO:0007669"/>
    <property type="project" value="TreeGrafter"/>
</dbReference>
<evidence type="ECO:0000313" key="7">
    <source>
        <dbReference type="EMBL" id="GEK86409.1"/>
    </source>
</evidence>
<dbReference type="PIRSF" id="PIRSF000103">
    <property type="entry name" value="HIBADH"/>
    <property type="match status" value="1"/>
</dbReference>
<dbReference type="GO" id="GO:0050661">
    <property type="term" value="F:NADP binding"/>
    <property type="evidence" value="ECO:0007669"/>
    <property type="project" value="InterPro"/>
</dbReference>
<dbReference type="PANTHER" id="PTHR22981">
    <property type="entry name" value="3-HYDROXYISOBUTYRATE DEHYDROGENASE-RELATED"/>
    <property type="match status" value="1"/>
</dbReference>
<dbReference type="Pfam" id="PF14833">
    <property type="entry name" value="NAD_binding_11"/>
    <property type="match status" value="1"/>
</dbReference>
<evidence type="ECO:0000256" key="1">
    <source>
        <dbReference type="ARBA" id="ARBA00009080"/>
    </source>
</evidence>
<reference evidence="7 8" key="1">
    <citation type="submission" date="2019-07" db="EMBL/GenBank/DDBJ databases">
        <title>Whole genome shotgun sequence of Microbacterium aerolatum NBRC 103071.</title>
        <authorList>
            <person name="Hosoyama A."/>
            <person name="Uohara A."/>
            <person name="Ohji S."/>
            <person name="Ichikawa N."/>
        </authorList>
    </citation>
    <scope>NUCLEOTIDE SEQUENCE [LARGE SCALE GENOMIC DNA]</scope>
    <source>
        <strain evidence="7 8">NBRC 103071</strain>
    </source>
</reference>
<keyword evidence="3" id="KW-0520">NAD</keyword>
<dbReference type="AlphaFoldDB" id="A0A511AE59"/>
<dbReference type="InterPro" id="IPR013328">
    <property type="entry name" value="6PGD_dom2"/>
</dbReference>
<dbReference type="Gene3D" id="1.10.1040.10">
    <property type="entry name" value="N-(1-d-carboxylethyl)-l-norvaline Dehydrogenase, domain 2"/>
    <property type="match status" value="1"/>
</dbReference>
<protein>
    <submittedName>
        <fullName evidence="7">3-hydroxyisobutyrate dehydrogenase</fullName>
    </submittedName>
</protein>
<feature type="active site" evidence="4">
    <location>
        <position position="170"/>
    </location>
</feature>
<evidence type="ECO:0000259" key="6">
    <source>
        <dbReference type="Pfam" id="PF14833"/>
    </source>
</evidence>
<accession>A0A511AE59</accession>
<evidence type="ECO:0000259" key="5">
    <source>
        <dbReference type="Pfam" id="PF03446"/>
    </source>
</evidence>
<dbReference type="RefSeq" id="WP_147039033.1">
    <property type="nucleotide sequence ID" value="NZ_BJUW01000006.1"/>
</dbReference>